<evidence type="ECO:0000256" key="12">
    <source>
        <dbReference type="SAM" id="MobiDB-lite"/>
    </source>
</evidence>
<evidence type="ECO:0000256" key="1">
    <source>
        <dbReference type="ARBA" id="ARBA00004141"/>
    </source>
</evidence>
<keyword evidence="9" id="KW-0406">Ion transport</keyword>
<feature type="compositionally biased region" description="Low complexity" evidence="12">
    <location>
        <begin position="549"/>
        <end position="603"/>
    </location>
</feature>
<feature type="transmembrane region" description="Helical" evidence="13">
    <location>
        <begin position="137"/>
        <end position="158"/>
    </location>
</feature>
<dbReference type="InterPro" id="IPR028325">
    <property type="entry name" value="VG_K_chnl"/>
</dbReference>
<evidence type="ECO:0000256" key="8">
    <source>
        <dbReference type="ARBA" id="ARBA00022989"/>
    </source>
</evidence>
<dbReference type="InterPro" id="IPR005821">
    <property type="entry name" value="Ion_trans_dom"/>
</dbReference>
<dbReference type="PANTHER" id="PTHR11537">
    <property type="entry name" value="VOLTAGE-GATED POTASSIUM CHANNEL"/>
    <property type="match status" value="1"/>
</dbReference>
<keyword evidence="2" id="KW-0813">Transport</keyword>
<keyword evidence="3" id="KW-0633">Potassium transport</keyword>
<keyword evidence="7" id="KW-0630">Potassium</keyword>
<dbReference type="Gene3D" id="1.10.287.70">
    <property type="match status" value="1"/>
</dbReference>
<feature type="transmembrane region" description="Helical" evidence="13">
    <location>
        <begin position="272"/>
        <end position="294"/>
    </location>
</feature>
<dbReference type="InterPro" id="IPR027359">
    <property type="entry name" value="Volt_channel_dom_sf"/>
</dbReference>
<name>A0A7S4Q1F7_9DINO</name>
<dbReference type="GO" id="GO:0005249">
    <property type="term" value="F:voltage-gated potassium channel activity"/>
    <property type="evidence" value="ECO:0007669"/>
    <property type="project" value="InterPro"/>
</dbReference>
<evidence type="ECO:0000256" key="11">
    <source>
        <dbReference type="ARBA" id="ARBA00023303"/>
    </source>
</evidence>
<evidence type="ECO:0000256" key="13">
    <source>
        <dbReference type="SAM" id="Phobius"/>
    </source>
</evidence>
<evidence type="ECO:0000256" key="4">
    <source>
        <dbReference type="ARBA" id="ARBA00022692"/>
    </source>
</evidence>
<keyword evidence="11" id="KW-0407">Ion channel</keyword>
<evidence type="ECO:0000313" key="15">
    <source>
        <dbReference type="EMBL" id="CAE4567976.1"/>
    </source>
</evidence>
<evidence type="ECO:0000256" key="5">
    <source>
        <dbReference type="ARBA" id="ARBA00022826"/>
    </source>
</evidence>
<feature type="transmembrane region" description="Helical" evidence="13">
    <location>
        <begin position="381"/>
        <end position="401"/>
    </location>
</feature>
<organism evidence="15">
    <name type="scientific">Alexandrium monilatum</name>
    <dbReference type="NCBI Taxonomy" id="311494"/>
    <lineage>
        <taxon>Eukaryota</taxon>
        <taxon>Sar</taxon>
        <taxon>Alveolata</taxon>
        <taxon>Dinophyceae</taxon>
        <taxon>Gonyaulacales</taxon>
        <taxon>Pyrocystaceae</taxon>
        <taxon>Alexandrium</taxon>
    </lineage>
</organism>
<evidence type="ECO:0000256" key="9">
    <source>
        <dbReference type="ARBA" id="ARBA00023065"/>
    </source>
</evidence>
<keyword evidence="6" id="KW-0851">Voltage-gated channel</keyword>
<reference evidence="15" key="1">
    <citation type="submission" date="2021-01" db="EMBL/GenBank/DDBJ databases">
        <authorList>
            <person name="Corre E."/>
            <person name="Pelletier E."/>
            <person name="Niang G."/>
            <person name="Scheremetjew M."/>
            <person name="Finn R."/>
            <person name="Kale V."/>
            <person name="Holt S."/>
            <person name="Cochrane G."/>
            <person name="Meng A."/>
            <person name="Brown T."/>
            <person name="Cohen L."/>
        </authorList>
    </citation>
    <scope>NUCLEOTIDE SEQUENCE</scope>
    <source>
        <strain evidence="15">CCMP3105</strain>
    </source>
</reference>
<sequence length="619" mass="67885">MFSNTISTDHHGQANAAAMRIQAHFRGRKVRSRVKISEPGLLSDNTGTGSEAFPMSSVAGQRTARSEAAKNPLDANIDLLSAGDVRKAISLASLARPGDYDRLVSVLEERPSRWPKRQQRWRIVTYLMLEEPRTSRAAQALSMVILVCIIVSITAFMLETMPELKRVPPSVWDALEVISTVVFTFEYIARLLVCDVGGTTVWKFIRAPMNLIDLASILPFYLWLCFSHIEISKALGILRTVRLVRLFRIFKLGRYSSGLQLMIVALRNSSHALWVLSFFLGIGVVLFSSAIYYVEKMGCPERDDLVLQPMNDGTNRTQLDHYIEECRRRPGRENKYGICCNEYDSPLDFPTIIEAFWWSIVTMTTVGFGDVRPRTPLGKMVGTMTMLSGILLIALPIAIIGRKFQEAFLEQHQSACVNEGSDGGNTNEAPGHLSMTEMSRRLKFMRLTDSRLANLARELAEGLEEVGSMQKEIASTEAFEQDRQLKAVESFGTVITQLHQLSKSRRTTFSAGAFQGTSKIGTRHTTAERAAKGPQPRMRNTTPAPVGKAVQPQQRSAAASSSSGVPLVAPQRSAAASSSSGAPQAAQPNRRGSAGASSSGAPPAGDPARRMPPVENVGG</sequence>
<keyword evidence="8 13" id="KW-1133">Transmembrane helix</keyword>
<feature type="compositionally biased region" description="Polar residues" evidence="12">
    <location>
        <begin position="509"/>
        <end position="524"/>
    </location>
</feature>
<dbReference type="SUPFAM" id="SSF81324">
    <property type="entry name" value="Voltage-gated potassium channels"/>
    <property type="match status" value="1"/>
</dbReference>
<feature type="region of interest" description="Disordered" evidence="12">
    <location>
        <begin position="509"/>
        <end position="619"/>
    </location>
</feature>
<dbReference type="GO" id="GO:0008076">
    <property type="term" value="C:voltage-gated potassium channel complex"/>
    <property type="evidence" value="ECO:0007669"/>
    <property type="project" value="InterPro"/>
</dbReference>
<evidence type="ECO:0000259" key="14">
    <source>
        <dbReference type="Pfam" id="PF00520"/>
    </source>
</evidence>
<feature type="region of interest" description="Disordered" evidence="12">
    <location>
        <begin position="37"/>
        <end position="67"/>
    </location>
</feature>
<evidence type="ECO:0000256" key="6">
    <source>
        <dbReference type="ARBA" id="ARBA00022882"/>
    </source>
</evidence>
<keyword evidence="10 13" id="KW-0472">Membrane</keyword>
<dbReference type="AlphaFoldDB" id="A0A7S4Q1F7"/>
<dbReference type="PROSITE" id="PS50096">
    <property type="entry name" value="IQ"/>
    <property type="match status" value="1"/>
</dbReference>
<gene>
    <name evidence="15" type="ORF">AMON00008_LOCUS7595</name>
</gene>
<feature type="domain" description="Ion transport" evidence="14">
    <location>
        <begin position="140"/>
        <end position="407"/>
    </location>
</feature>
<dbReference type="Gene3D" id="1.20.120.350">
    <property type="entry name" value="Voltage-gated potassium channels. Chain C"/>
    <property type="match status" value="1"/>
</dbReference>
<feature type="transmembrane region" description="Helical" evidence="13">
    <location>
        <begin position="170"/>
        <end position="189"/>
    </location>
</feature>
<evidence type="ECO:0000256" key="10">
    <source>
        <dbReference type="ARBA" id="ARBA00023136"/>
    </source>
</evidence>
<dbReference type="EMBL" id="HBNR01011759">
    <property type="protein sequence ID" value="CAE4567976.1"/>
    <property type="molecule type" value="Transcribed_RNA"/>
</dbReference>
<comment type="subcellular location">
    <subcellularLocation>
        <location evidence="1">Membrane</location>
        <topology evidence="1">Multi-pass membrane protein</topology>
    </subcellularLocation>
</comment>
<dbReference type="Pfam" id="PF00520">
    <property type="entry name" value="Ion_trans"/>
    <property type="match status" value="1"/>
</dbReference>
<keyword evidence="5" id="KW-0631">Potassium channel</keyword>
<evidence type="ECO:0000256" key="3">
    <source>
        <dbReference type="ARBA" id="ARBA00022538"/>
    </source>
</evidence>
<dbReference type="PRINTS" id="PR00169">
    <property type="entry name" value="KCHANNEL"/>
</dbReference>
<accession>A0A7S4Q1F7</accession>
<dbReference type="GO" id="GO:0001508">
    <property type="term" value="P:action potential"/>
    <property type="evidence" value="ECO:0007669"/>
    <property type="project" value="TreeGrafter"/>
</dbReference>
<proteinExistence type="predicted"/>
<feature type="transmembrane region" description="Helical" evidence="13">
    <location>
        <begin position="209"/>
        <end position="226"/>
    </location>
</feature>
<evidence type="ECO:0000256" key="2">
    <source>
        <dbReference type="ARBA" id="ARBA00022448"/>
    </source>
</evidence>
<keyword evidence="4 13" id="KW-0812">Transmembrane</keyword>
<evidence type="ECO:0000256" key="7">
    <source>
        <dbReference type="ARBA" id="ARBA00022958"/>
    </source>
</evidence>
<dbReference type="PANTHER" id="PTHR11537:SF254">
    <property type="entry name" value="POTASSIUM VOLTAGE-GATED CHANNEL PROTEIN SHAB"/>
    <property type="match status" value="1"/>
</dbReference>
<protein>
    <recommendedName>
        <fullName evidence="14">Ion transport domain-containing protein</fullName>
    </recommendedName>
</protein>